<dbReference type="Proteomes" id="UP000502248">
    <property type="component" value="Chromosome"/>
</dbReference>
<evidence type="ECO:0000313" key="1">
    <source>
        <dbReference type="EMBL" id="QJD87165.1"/>
    </source>
</evidence>
<keyword evidence="2" id="KW-1185">Reference proteome</keyword>
<proteinExistence type="predicted"/>
<dbReference type="RefSeq" id="WP_169283411.1">
    <property type="nucleotide sequence ID" value="NZ_CP051680.1"/>
</dbReference>
<protein>
    <submittedName>
        <fullName evidence="1">Putative motility protein</fullName>
    </submittedName>
</protein>
<dbReference type="InterPro" id="IPR025906">
    <property type="entry name" value="YjfB_motility"/>
</dbReference>
<evidence type="ECO:0000313" key="2">
    <source>
        <dbReference type="Proteomes" id="UP000502248"/>
    </source>
</evidence>
<sequence>MDISSLAQGVSSSAIGSLKNQVGVAVLDKSLDIAKQQGQQMVQLMEQSVQPHLGQSIDIKV</sequence>
<accession>A0A7Z2VQP1</accession>
<organism evidence="1 2">
    <name type="scientific">Cohnella herbarum</name>
    <dbReference type="NCBI Taxonomy" id="2728023"/>
    <lineage>
        <taxon>Bacteria</taxon>
        <taxon>Bacillati</taxon>
        <taxon>Bacillota</taxon>
        <taxon>Bacilli</taxon>
        <taxon>Bacillales</taxon>
        <taxon>Paenibacillaceae</taxon>
        <taxon>Cohnella</taxon>
    </lineage>
</organism>
<name>A0A7Z2VQP1_9BACL</name>
<dbReference type="AlphaFoldDB" id="A0A7Z2VQP1"/>
<dbReference type="Pfam" id="PF14070">
    <property type="entry name" value="YjfB_motility"/>
    <property type="match status" value="1"/>
</dbReference>
<reference evidence="1 2" key="1">
    <citation type="submission" date="2020-04" db="EMBL/GenBank/DDBJ databases">
        <title>Genome sequencing of novel species.</title>
        <authorList>
            <person name="Heo J."/>
            <person name="Kim S.-J."/>
            <person name="Kim J.-S."/>
            <person name="Hong S.-B."/>
            <person name="Kwon S.-W."/>
        </authorList>
    </citation>
    <scope>NUCLEOTIDE SEQUENCE [LARGE SCALE GENOMIC DNA]</scope>
    <source>
        <strain evidence="1 2">MFER-1</strain>
    </source>
</reference>
<gene>
    <name evidence="1" type="ORF">HH215_30980</name>
</gene>
<dbReference type="KEGG" id="cheb:HH215_30980"/>
<dbReference type="EMBL" id="CP051680">
    <property type="protein sequence ID" value="QJD87165.1"/>
    <property type="molecule type" value="Genomic_DNA"/>
</dbReference>